<proteinExistence type="inferred from homology"/>
<feature type="transmembrane region" description="Helical" evidence="6">
    <location>
        <begin position="42"/>
        <end position="63"/>
    </location>
</feature>
<dbReference type="Pfam" id="PF04138">
    <property type="entry name" value="GtrA_DPMS_TM"/>
    <property type="match status" value="1"/>
</dbReference>
<dbReference type="GO" id="GO:0005886">
    <property type="term" value="C:plasma membrane"/>
    <property type="evidence" value="ECO:0007669"/>
    <property type="project" value="TreeGrafter"/>
</dbReference>
<keyword evidence="3 6" id="KW-0812">Transmembrane</keyword>
<dbReference type="InterPro" id="IPR051401">
    <property type="entry name" value="GtrA_CellWall_Glycosyl"/>
</dbReference>
<evidence type="ECO:0000256" key="3">
    <source>
        <dbReference type="ARBA" id="ARBA00022692"/>
    </source>
</evidence>
<feature type="transmembrane region" description="Helical" evidence="6">
    <location>
        <begin position="110"/>
        <end position="131"/>
    </location>
</feature>
<dbReference type="PANTHER" id="PTHR38459">
    <property type="entry name" value="PROPHAGE BACTOPRENOL-LINKED GLUCOSE TRANSLOCASE HOMOLOG"/>
    <property type="match status" value="1"/>
</dbReference>
<accession>A0A650EN49</accession>
<evidence type="ECO:0000256" key="5">
    <source>
        <dbReference type="ARBA" id="ARBA00023136"/>
    </source>
</evidence>
<comment type="similarity">
    <text evidence="2">Belongs to the GtrA family.</text>
</comment>
<comment type="subcellular location">
    <subcellularLocation>
        <location evidence="1">Membrane</location>
        <topology evidence="1">Multi-pass membrane protein</topology>
    </subcellularLocation>
</comment>
<sequence length="137" mass="16022">MRKYLKKYKEFILYVLFGGLTTLVNMVVYFVLLHLFGEAYYLWFNAAAWLVSVLFAFVTNKLWVFESKRTDLATWLKEGIPFFGARAFSLFLDMGFMFVTVSLLDLPNGWMKLASNVVVVLVNYVFSKLIIFRKPKD</sequence>
<evidence type="ECO:0000256" key="1">
    <source>
        <dbReference type="ARBA" id="ARBA00004141"/>
    </source>
</evidence>
<feature type="transmembrane region" description="Helical" evidence="6">
    <location>
        <begin position="12"/>
        <end position="36"/>
    </location>
</feature>
<protein>
    <submittedName>
        <fullName evidence="8">Membrane protein</fullName>
    </submittedName>
</protein>
<evidence type="ECO:0000259" key="7">
    <source>
        <dbReference type="Pfam" id="PF04138"/>
    </source>
</evidence>
<keyword evidence="5 6" id="KW-0472">Membrane</keyword>
<evidence type="ECO:0000256" key="2">
    <source>
        <dbReference type="ARBA" id="ARBA00009399"/>
    </source>
</evidence>
<evidence type="ECO:0000256" key="4">
    <source>
        <dbReference type="ARBA" id="ARBA00022989"/>
    </source>
</evidence>
<evidence type="ECO:0000313" key="8">
    <source>
        <dbReference type="EMBL" id="QGT51046.1"/>
    </source>
</evidence>
<dbReference type="GO" id="GO:0000271">
    <property type="term" value="P:polysaccharide biosynthetic process"/>
    <property type="evidence" value="ECO:0007669"/>
    <property type="project" value="InterPro"/>
</dbReference>
<feature type="transmembrane region" description="Helical" evidence="6">
    <location>
        <begin position="83"/>
        <end position="104"/>
    </location>
</feature>
<feature type="domain" description="GtrA/DPMS transmembrane" evidence="7">
    <location>
        <begin position="14"/>
        <end position="132"/>
    </location>
</feature>
<gene>
    <name evidence="8" type="ORF">Firmicute1046_1220</name>
</gene>
<evidence type="ECO:0000256" key="6">
    <source>
        <dbReference type="SAM" id="Phobius"/>
    </source>
</evidence>
<keyword evidence="4 6" id="KW-1133">Transmembrane helix</keyword>
<dbReference type="InterPro" id="IPR007267">
    <property type="entry name" value="GtrA_DPMS_TM"/>
</dbReference>
<dbReference type="PANTHER" id="PTHR38459:SF5">
    <property type="entry name" value="CELL WALL TEICHOIC ACID GLYCOSYLATION PROTEIN GTCA"/>
    <property type="match status" value="1"/>
</dbReference>
<dbReference type="EMBL" id="MN577573">
    <property type="protein sequence ID" value="QGT51046.1"/>
    <property type="molecule type" value="Genomic_DNA"/>
</dbReference>
<reference evidence="8" key="1">
    <citation type="journal article" date="2020" name="J. ISSAAS">
        <title>Lactobacilli and other gastrointestinal microbiota of Peromyscus leucopus, reservoir host for agents of Lyme disease and other zoonoses in North America.</title>
        <authorList>
            <person name="Milovic A."/>
            <person name="Bassam K."/>
            <person name="Shao H."/>
            <person name="Chatzistamou I."/>
            <person name="Tufts D.M."/>
            <person name="Diuk-Wasser M."/>
            <person name="Barbour A.G."/>
        </authorList>
    </citation>
    <scope>NUCLEOTIDE SEQUENCE</scope>
    <source>
        <strain evidence="8">LL40</strain>
    </source>
</reference>
<dbReference type="AlphaFoldDB" id="A0A650EN49"/>
<name>A0A650EN49_9FIRM</name>
<organism evidence="8">
    <name type="scientific">uncultured Bacillota bacterium</name>
    <dbReference type="NCBI Taxonomy" id="344338"/>
    <lineage>
        <taxon>Bacteria</taxon>
        <taxon>Bacillati</taxon>
        <taxon>Bacillota</taxon>
        <taxon>environmental samples</taxon>
    </lineage>
</organism>